<feature type="chain" id="PRO_5033345850" evidence="1">
    <location>
        <begin position="24"/>
        <end position="147"/>
    </location>
</feature>
<comment type="caution">
    <text evidence="3">The sequence shown here is derived from an EMBL/GenBank/DDBJ whole genome shotgun (WGS) entry which is preliminary data.</text>
</comment>
<keyword evidence="1" id="KW-0732">Signal</keyword>
<reference evidence="3 4" key="2">
    <citation type="journal article" date="2016" name="Infect. Immun.">
        <title>Helicobacter saguini, a Novel Helicobacter Isolated from Cotton-Top Tamarins with Ulcerative Colitis, Has Proinflammatory Properties and Induces Typhlocolitis and Dysplasia in Gnotobiotic IL-10-/- Mice.</title>
        <authorList>
            <person name="Shen Z."/>
            <person name="Mannion A."/>
            <person name="Whary M.T."/>
            <person name="Muthupalani S."/>
            <person name="Sheh A."/>
            <person name="Feng Y."/>
            <person name="Gong G."/>
            <person name="Vandamme P."/>
            <person name="Holcombe H.R."/>
            <person name="Paster B.J."/>
            <person name="Fox J.G."/>
        </authorList>
    </citation>
    <scope>NUCLEOTIDE SEQUENCE [LARGE SCALE GENOMIC DNA]</scope>
    <source>
        <strain evidence="3 4">MIT 97-6194</strain>
    </source>
</reference>
<dbReference type="EMBL" id="QBIU01000001">
    <property type="protein sequence ID" value="MWV69153.1"/>
    <property type="molecule type" value="Genomic_DNA"/>
</dbReference>
<reference evidence="3 4" key="1">
    <citation type="journal article" date="2014" name="Genome Announc.">
        <title>Draft genome sequences of eight enterohepatic helicobacter species isolated from both laboratory and wild rodents.</title>
        <authorList>
            <person name="Sheh A."/>
            <person name="Shen Z."/>
            <person name="Fox J.G."/>
        </authorList>
    </citation>
    <scope>NUCLEOTIDE SEQUENCE [LARGE SCALE GENOMIC DNA]</scope>
    <source>
        <strain evidence="3 4">MIT 97-6194</strain>
    </source>
</reference>
<name>A0A347VSF9_9HELI</name>
<evidence type="ECO:0000313" key="4">
    <source>
        <dbReference type="Proteomes" id="UP000029714"/>
    </source>
</evidence>
<evidence type="ECO:0000313" key="3">
    <source>
        <dbReference type="EMBL" id="TLD94195.1"/>
    </source>
</evidence>
<evidence type="ECO:0000313" key="5">
    <source>
        <dbReference type="Proteomes" id="UP000477070"/>
    </source>
</evidence>
<reference evidence="3" key="3">
    <citation type="submission" date="2018-04" db="EMBL/GenBank/DDBJ databases">
        <authorList>
            <person name="Sheh A."/>
            <person name="Shen Z."/>
            <person name="Mannion A.J."/>
            <person name="Fox J.G."/>
        </authorList>
    </citation>
    <scope>NUCLEOTIDE SEQUENCE</scope>
    <source>
        <strain evidence="3">MIT 97-6194</strain>
    </source>
</reference>
<evidence type="ECO:0000313" key="2">
    <source>
        <dbReference type="EMBL" id="MWV69153.1"/>
    </source>
</evidence>
<dbReference type="Proteomes" id="UP000477070">
    <property type="component" value="Unassembled WGS sequence"/>
</dbReference>
<proteinExistence type="predicted"/>
<evidence type="ECO:0000256" key="1">
    <source>
        <dbReference type="SAM" id="SignalP"/>
    </source>
</evidence>
<organism evidence="3 4">
    <name type="scientific">Helicobacter saguini</name>
    <dbReference type="NCBI Taxonomy" id="1548018"/>
    <lineage>
        <taxon>Bacteria</taxon>
        <taxon>Pseudomonadati</taxon>
        <taxon>Campylobacterota</taxon>
        <taxon>Epsilonproteobacteria</taxon>
        <taxon>Campylobacterales</taxon>
        <taxon>Helicobacteraceae</taxon>
        <taxon>Helicobacter</taxon>
    </lineage>
</organism>
<dbReference type="Proteomes" id="UP000029714">
    <property type="component" value="Unassembled WGS sequence"/>
</dbReference>
<gene>
    <name evidence="2" type="ORF">DCO61_03765</name>
    <name evidence="3" type="ORF">LS64_006760</name>
</gene>
<protein>
    <submittedName>
        <fullName evidence="3">Uncharacterized protein</fullName>
    </submittedName>
</protein>
<keyword evidence="4" id="KW-1185">Reference proteome</keyword>
<dbReference type="EMBL" id="JRMP02000009">
    <property type="protein sequence ID" value="TLD94195.1"/>
    <property type="molecule type" value="Genomic_DNA"/>
</dbReference>
<reference evidence="2 5" key="4">
    <citation type="submission" date="2019-12" db="EMBL/GenBank/DDBJ databases">
        <title>Multi-Generational Helicobacter saguini Isolates.</title>
        <authorList>
            <person name="Mannion A."/>
            <person name="Shen Z."/>
            <person name="Fox J.G."/>
        </authorList>
    </citation>
    <scope>NUCLEOTIDE SEQUENCE [LARGE SCALE GENOMIC DNA]</scope>
    <source>
        <strain evidence="2">16-048</strain>
        <strain evidence="5">16-048 (F4)</strain>
    </source>
</reference>
<dbReference type="RefSeq" id="WP_034573835.1">
    <property type="nucleotide sequence ID" value="NZ_JRMP02000009.1"/>
</dbReference>
<sequence>MFKKLAFLLLFIFLVITQAILNATDSNDITEYKEFLYKGSCEIHNLDNEICKFIKLIYSFEVLDSIYVATILSKIAPNQPQPENYAYKCVRDDLMQKICKSLETLSDENIEYILRLRLMYRDVYTGQTYGVFSTENIIFLRNECAQN</sequence>
<accession>A0A347VSF9</accession>
<dbReference type="AlphaFoldDB" id="A0A347VSF9"/>
<feature type="signal peptide" evidence="1">
    <location>
        <begin position="1"/>
        <end position="23"/>
    </location>
</feature>